<dbReference type="GO" id="GO:0016020">
    <property type="term" value="C:membrane"/>
    <property type="evidence" value="ECO:0007669"/>
    <property type="project" value="TreeGrafter"/>
</dbReference>
<evidence type="ECO:0000313" key="2">
    <source>
        <dbReference type="EMBL" id="EXB56944.1"/>
    </source>
</evidence>
<sequence>MVEKILEEFPVAIQDMDSNRKNVVLLAVENRQLHAKKIIPKESVFSQVDDQDQKFVKSSMPQNFFAFYNEKKETPKAIFIDSHEKLIKEGTEWLSKTSKSCSVVAALVATVAFTTSSAFPSEVKEEKGTPMLEDEPTFNTFAIASSMLSASDQ</sequence>
<dbReference type="PANTHER" id="PTHR24177">
    <property type="entry name" value="CASKIN"/>
    <property type="match status" value="1"/>
</dbReference>
<dbReference type="Proteomes" id="UP000030645">
    <property type="component" value="Unassembled WGS sequence"/>
</dbReference>
<dbReference type="eggNOG" id="KOG0504">
    <property type="taxonomic scope" value="Eukaryota"/>
</dbReference>
<dbReference type="EMBL" id="KE344319">
    <property type="protein sequence ID" value="EXB56944.1"/>
    <property type="molecule type" value="Genomic_DNA"/>
</dbReference>
<accession>W9R588</accession>
<dbReference type="Pfam" id="PF13962">
    <property type="entry name" value="PGG"/>
    <property type="match status" value="1"/>
</dbReference>
<proteinExistence type="predicted"/>
<gene>
    <name evidence="2" type="ORF">L484_019989</name>
</gene>
<feature type="domain" description="PGG" evidence="1">
    <location>
        <begin position="92"/>
        <end position="146"/>
    </location>
</feature>
<dbReference type="PANTHER" id="PTHR24177:SF470">
    <property type="entry name" value="ANKYRIN REPEAT PROTEIN"/>
    <property type="match status" value="1"/>
</dbReference>
<organism evidence="2 3">
    <name type="scientific">Morus notabilis</name>
    <dbReference type="NCBI Taxonomy" id="981085"/>
    <lineage>
        <taxon>Eukaryota</taxon>
        <taxon>Viridiplantae</taxon>
        <taxon>Streptophyta</taxon>
        <taxon>Embryophyta</taxon>
        <taxon>Tracheophyta</taxon>
        <taxon>Spermatophyta</taxon>
        <taxon>Magnoliopsida</taxon>
        <taxon>eudicotyledons</taxon>
        <taxon>Gunneridae</taxon>
        <taxon>Pentapetalae</taxon>
        <taxon>rosids</taxon>
        <taxon>fabids</taxon>
        <taxon>Rosales</taxon>
        <taxon>Moraceae</taxon>
        <taxon>Moreae</taxon>
        <taxon>Morus</taxon>
    </lineage>
</organism>
<reference evidence="3" key="1">
    <citation type="submission" date="2013-01" db="EMBL/GenBank/DDBJ databases">
        <title>Draft Genome Sequence of a Mulberry Tree, Morus notabilis C.K. Schneid.</title>
        <authorList>
            <person name="He N."/>
            <person name="Zhao S."/>
        </authorList>
    </citation>
    <scope>NUCLEOTIDE SEQUENCE</scope>
</reference>
<keyword evidence="3" id="KW-1185">Reference proteome</keyword>
<evidence type="ECO:0000259" key="1">
    <source>
        <dbReference type="Pfam" id="PF13962"/>
    </source>
</evidence>
<evidence type="ECO:0000313" key="3">
    <source>
        <dbReference type="Proteomes" id="UP000030645"/>
    </source>
</evidence>
<name>W9R588_9ROSA</name>
<protein>
    <recommendedName>
        <fullName evidence="1">PGG domain-containing protein</fullName>
    </recommendedName>
</protein>
<dbReference type="AlphaFoldDB" id="W9R588"/>
<dbReference type="STRING" id="981085.W9R588"/>
<dbReference type="InterPro" id="IPR026961">
    <property type="entry name" value="PGG_dom"/>
</dbReference>